<dbReference type="CDD" id="cd00672">
    <property type="entry name" value="CysRS_core"/>
    <property type="match status" value="1"/>
</dbReference>
<evidence type="ECO:0000256" key="2">
    <source>
        <dbReference type="ARBA" id="ARBA00005594"/>
    </source>
</evidence>
<dbReference type="PRINTS" id="PR00983">
    <property type="entry name" value="TRNASYNTHCYS"/>
</dbReference>
<evidence type="ECO:0000256" key="11">
    <source>
        <dbReference type="ARBA" id="ARBA00023146"/>
    </source>
</evidence>
<keyword evidence="15" id="KW-1185">Reference proteome</keyword>
<dbReference type="InterPro" id="IPR024909">
    <property type="entry name" value="Cys-tRNA/MSH_ligase"/>
</dbReference>
<evidence type="ECO:0000313" key="15">
    <source>
        <dbReference type="Proteomes" id="UP001465153"/>
    </source>
</evidence>
<keyword evidence="10 12" id="KW-0648">Protein biosynthesis</keyword>
<organism evidence="14 15">
    <name type="scientific">Sessilibacter corallicola</name>
    <dbReference type="NCBI Taxonomy" id="2904075"/>
    <lineage>
        <taxon>Bacteria</taxon>
        <taxon>Pseudomonadati</taxon>
        <taxon>Pseudomonadota</taxon>
        <taxon>Gammaproteobacteria</taxon>
        <taxon>Cellvibrionales</taxon>
        <taxon>Cellvibrionaceae</taxon>
        <taxon>Sessilibacter</taxon>
    </lineage>
</organism>
<evidence type="ECO:0000256" key="9">
    <source>
        <dbReference type="ARBA" id="ARBA00022840"/>
    </source>
</evidence>
<dbReference type="RefSeq" id="WP_353303965.1">
    <property type="nucleotide sequence ID" value="NZ_BAABWN010000012.1"/>
</dbReference>
<dbReference type="SUPFAM" id="SSF47323">
    <property type="entry name" value="Anticodon-binding domain of a subclass of class I aminoacyl-tRNA synthetases"/>
    <property type="match status" value="1"/>
</dbReference>
<keyword evidence="11 12" id="KW-0030">Aminoacyl-tRNA synthetase</keyword>
<dbReference type="NCBIfam" id="TIGR00435">
    <property type="entry name" value="cysS"/>
    <property type="match status" value="1"/>
</dbReference>
<feature type="binding site" evidence="12">
    <location>
        <position position="274"/>
    </location>
    <ligand>
        <name>ATP</name>
        <dbReference type="ChEBI" id="CHEBI:30616"/>
    </ligand>
</feature>
<dbReference type="SUPFAM" id="SSF52374">
    <property type="entry name" value="Nucleotidylyl transferase"/>
    <property type="match status" value="1"/>
</dbReference>
<evidence type="ECO:0000256" key="10">
    <source>
        <dbReference type="ARBA" id="ARBA00022917"/>
    </source>
</evidence>
<dbReference type="PANTHER" id="PTHR10890:SF3">
    <property type="entry name" value="CYSTEINE--TRNA LIGASE, CYTOPLASMIC"/>
    <property type="match status" value="1"/>
</dbReference>
<feature type="binding site" evidence="12">
    <location>
        <position position="33"/>
    </location>
    <ligand>
        <name>Zn(2+)</name>
        <dbReference type="ChEBI" id="CHEBI:29105"/>
    </ligand>
</feature>
<proteinExistence type="inferred from homology"/>
<feature type="domain" description="Cysteinyl-tRNA synthetase class Ia DALR" evidence="13">
    <location>
        <begin position="345"/>
        <end position="402"/>
    </location>
</feature>
<keyword evidence="7 12" id="KW-0547">Nucleotide-binding</keyword>
<dbReference type="InterPro" id="IPR015273">
    <property type="entry name" value="Cys-tRNA-synt_Ia_DALR"/>
</dbReference>
<comment type="subunit">
    <text evidence="3 12">Monomer.</text>
</comment>
<evidence type="ECO:0000256" key="4">
    <source>
        <dbReference type="ARBA" id="ARBA00022490"/>
    </source>
</evidence>
<comment type="caution">
    <text evidence="14">The sequence shown here is derived from an EMBL/GenBank/DDBJ whole genome shotgun (WGS) entry which is preliminary data.</text>
</comment>
<evidence type="ECO:0000256" key="12">
    <source>
        <dbReference type="HAMAP-Rule" id="MF_00041"/>
    </source>
</evidence>
<dbReference type="InterPro" id="IPR056411">
    <property type="entry name" value="CysS_C"/>
</dbReference>
<keyword evidence="5 12" id="KW-0436">Ligase</keyword>
<keyword evidence="9 12" id="KW-0067">ATP-binding</keyword>
<dbReference type="Proteomes" id="UP001465153">
    <property type="component" value="Unassembled WGS sequence"/>
</dbReference>
<dbReference type="Pfam" id="PF23493">
    <property type="entry name" value="CysS_C"/>
    <property type="match status" value="1"/>
</dbReference>
<dbReference type="GO" id="GO:0016874">
    <property type="term" value="F:ligase activity"/>
    <property type="evidence" value="ECO:0007669"/>
    <property type="project" value="UniProtKB-KW"/>
</dbReference>
<dbReference type="InterPro" id="IPR009080">
    <property type="entry name" value="tRNAsynth_Ia_anticodon-bd"/>
</dbReference>
<dbReference type="Gene3D" id="1.20.120.1910">
    <property type="entry name" value="Cysteine-tRNA ligase, C-terminal anti-codon recognition domain"/>
    <property type="match status" value="1"/>
</dbReference>
<evidence type="ECO:0000256" key="3">
    <source>
        <dbReference type="ARBA" id="ARBA00011245"/>
    </source>
</evidence>
<keyword evidence="8 12" id="KW-0862">Zinc</keyword>
<dbReference type="InterPro" id="IPR014729">
    <property type="entry name" value="Rossmann-like_a/b/a_fold"/>
</dbReference>
<dbReference type="EC" id="6.1.1.16" evidence="12"/>
<evidence type="ECO:0000256" key="6">
    <source>
        <dbReference type="ARBA" id="ARBA00022723"/>
    </source>
</evidence>
<feature type="short sequence motif" description="'KMSKS' region" evidence="12">
    <location>
        <begin position="271"/>
        <end position="275"/>
    </location>
</feature>
<dbReference type="Gene3D" id="3.40.50.620">
    <property type="entry name" value="HUPs"/>
    <property type="match status" value="1"/>
</dbReference>
<feature type="binding site" evidence="12">
    <location>
        <position position="242"/>
    </location>
    <ligand>
        <name>Zn(2+)</name>
        <dbReference type="ChEBI" id="CHEBI:29105"/>
    </ligand>
</feature>
<evidence type="ECO:0000256" key="1">
    <source>
        <dbReference type="ARBA" id="ARBA00004496"/>
    </source>
</evidence>
<comment type="cofactor">
    <cofactor evidence="12">
        <name>Zn(2+)</name>
        <dbReference type="ChEBI" id="CHEBI:29105"/>
    </cofactor>
    <text evidence="12">Binds 1 zinc ion per subunit.</text>
</comment>
<feature type="short sequence motif" description="'HIGH' region" evidence="12">
    <location>
        <begin position="35"/>
        <end position="45"/>
    </location>
</feature>
<dbReference type="CDD" id="cd07963">
    <property type="entry name" value="Anticodon_Ia_Cys"/>
    <property type="match status" value="1"/>
</dbReference>
<dbReference type="SMART" id="SM00840">
    <property type="entry name" value="DALR_2"/>
    <property type="match status" value="1"/>
</dbReference>
<dbReference type="InterPro" id="IPR032678">
    <property type="entry name" value="tRNA-synt_1_cat_dom"/>
</dbReference>
<dbReference type="Pfam" id="PF01406">
    <property type="entry name" value="tRNA-synt_1e"/>
    <property type="match status" value="1"/>
</dbReference>
<feature type="binding site" evidence="12">
    <location>
        <position position="238"/>
    </location>
    <ligand>
        <name>Zn(2+)</name>
        <dbReference type="ChEBI" id="CHEBI:29105"/>
    </ligand>
</feature>
<comment type="subcellular location">
    <subcellularLocation>
        <location evidence="1 12">Cytoplasm</location>
    </subcellularLocation>
</comment>
<dbReference type="EMBL" id="BAABWN010000012">
    <property type="protein sequence ID" value="GAA6169441.1"/>
    <property type="molecule type" value="Genomic_DNA"/>
</dbReference>
<comment type="catalytic activity">
    <reaction evidence="12">
        <text>tRNA(Cys) + L-cysteine + ATP = L-cysteinyl-tRNA(Cys) + AMP + diphosphate</text>
        <dbReference type="Rhea" id="RHEA:17773"/>
        <dbReference type="Rhea" id="RHEA-COMP:9661"/>
        <dbReference type="Rhea" id="RHEA-COMP:9679"/>
        <dbReference type="ChEBI" id="CHEBI:30616"/>
        <dbReference type="ChEBI" id="CHEBI:33019"/>
        <dbReference type="ChEBI" id="CHEBI:35235"/>
        <dbReference type="ChEBI" id="CHEBI:78442"/>
        <dbReference type="ChEBI" id="CHEBI:78517"/>
        <dbReference type="ChEBI" id="CHEBI:456215"/>
        <dbReference type="EC" id="6.1.1.16"/>
    </reaction>
</comment>
<feature type="binding site" evidence="12">
    <location>
        <position position="213"/>
    </location>
    <ligand>
        <name>Zn(2+)</name>
        <dbReference type="ChEBI" id="CHEBI:29105"/>
    </ligand>
</feature>
<evidence type="ECO:0000256" key="5">
    <source>
        <dbReference type="ARBA" id="ARBA00022598"/>
    </source>
</evidence>
<name>A0ABQ0ACR8_9GAMM</name>
<evidence type="ECO:0000259" key="13">
    <source>
        <dbReference type="SMART" id="SM00840"/>
    </source>
</evidence>
<comment type="similarity">
    <text evidence="2 12">Belongs to the class-I aminoacyl-tRNA synthetase family.</text>
</comment>
<evidence type="ECO:0000256" key="7">
    <source>
        <dbReference type="ARBA" id="ARBA00022741"/>
    </source>
</evidence>
<evidence type="ECO:0000313" key="14">
    <source>
        <dbReference type="EMBL" id="GAA6169441.1"/>
    </source>
</evidence>
<dbReference type="HAMAP" id="MF_00041">
    <property type="entry name" value="Cys_tRNA_synth"/>
    <property type="match status" value="1"/>
</dbReference>
<dbReference type="InterPro" id="IPR015803">
    <property type="entry name" value="Cys-tRNA-ligase"/>
</dbReference>
<dbReference type="Pfam" id="PF09190">
    <property type="entry name" value="DALR_2"/>
    <property type="match status" value="1"/>
</dbReference>
<reference evidence="14 15" key="1">
    <citation type="submission" date="2024-04" db="EMBL/GenBank/DDBJ databases">
        <title>Draft genome sequence of Sessilibacter corallicola NBRC 116591.</title>
        <authorList>
            <person name="Miyakawa T."/>
            <person name="Kusuya Y."/>
            <person name="Miura T."/>
        </authorList>
    </citation>
    <scope>NUCLEOTIDE SEQUENCE [LARGE SCALE GENOMIC DNA]</scope>
    <source>
        <strain evidence="14 15">KU-00831-HH</strain>
    </source>
</reference>
<keyword evidence="6 12" id="KW-0479">Metal-binding</keyword>
<dbReference type="PANTHER" id="PTHR10890">
    <property type="entry name" value="CYSTEINYL-TRNA SYNTHETASE"/>
    <property type="match status" value="1"/>
</dbReference>
<protein>
    <recommendedName>
        <fullName evidence="12">Cysteine--tRNA ligase</fullName>
        <ecNumber evidence="12">6.1.1.16</ecNumber>
    </recommendedName>
    <alternativeName>
        <fullName evidence="12">Cysteinyl-tRNA synthetase</fullName>
        <shortName evidence="12">CysRS</shortName>
    </alternativeName>
</protein>
<sequence>MNANVSLRVYNTKTRQKEEFQPLIPDTVTMYVCGPTVYNYVHIGNARPVVVFDTLFRVLNNLYSKVTYARNITDIDDKIMQGAAQAGQSIAEFTEIYTQAYQEDMAALNNLVPTIVPKATDHLPNMVELIEQLIAKGHAYAAEGHVLFAVQTMEDYGKLSNRSLEDMLDGARVEVAPYKKYAGDFVLWKPSSDDEPGWDSPWGRGRPGWHLECSAMVKAHLGETIDIHGGGRDLVFPHHENEVAQSQCAHGGKEYVRYWMHNGFVNIEGEKMSKSLGNFRTVRDLLGSHKGEAIRFALLTAQYRSEIDFSADLLHQSKATLDSFYGTLRDCADIETVDIDISESAGYQALLDDLNTPVAISELHALAKMLNKGCDNAAAVKSEFLQLAGFMGLLQQSPEAWFKESVGDDGLSNEEIEALIAERKQAKIDKNYARGDEIRELLKSNGIVLEDSKQGTQWRRS</sequence>
<keyword evidence="4 12" id="KW-0963">Cytoplasm</keyword>
<gene>
    <name evidence="12 14" type="primary">cysS</name>
    <name evidence="14" type="ORF">NBRC116591_32520</name>
</gene>
<evidence type="ECO:0000256" key="8">
    <source>
        <dbReference type="ARBA" id="ARBA00022833"/>
    </source>
</evidence>
<accession>A0ABQ0ACR8</accession>